<protein>
    <recommendedName>
        <fullName evidence="2">R3H-associated N-terminal domain-containing protein</fullName>
    </recommendedName>
</protein>
<dbReference type="EMBL" id="BACD03000008">
    <property type="protein sequence ID" value="GAO47253.1"/>
    <property type="molecule type" value="Genomic_DNA"/>
</dbReference>
<reference evidence="3 4" key="3">
    <citation type="journal article" date="2015" name="Genome Announc.">
        <title>Draft Genome Sequence of the Archiascomycetous Yeast Saitoella complicata.</title>
        <authorList>
            <person name="Yamauchi K."/>
            <person name="Kondo S."/>
            <person name="Hamamoto M."/>
            <person name="Takahashi Y."/>
            <person name="Ogura Y."/>
            <person name="Hayashi T."/>
            <person name="Nishida H."/>
        </authorList>
    </citation>
    <scope>NUCLEOTIDE SEQUENCE [LARGE SCALE GENOMIC DNA]</scope>
    <source>
        <strain evidence="3 4">NRRL Y-17804</strain>
    </source>
</reference>
<organism evidence="3 4">
    <name type="scientific">Saitoella complicata (strain BCRC 22490 / CBS 7301 / JCM 7358 / NBRC 10748 / NRRL Y-17804)</name>
    <dbReference type="NCBI Taxonomy" id="698492"/>
    <lineage>
        <taxon>Eukaryota</taxon>
        <taxon>Fungi</taxon>
        <taxon>Dikarya</taxon>
        <taxon>Ascomycota</taxon>
        <taxon>Taphrinomycotina</taxon>
        <taxon>Taphrinomycotina incertae sedis</taxon>
        <taxon>Saitoella</taxon>
    </lineage>
</organism>
<keyword evidence="4" id="KW-1185">Reference proteome</keyword>
<feature type="compositionally biased region" description="Low complexity" evidence="1">
    <location>
        <begin position="316"/>
        <end position="329"/>
    </location>
</feature>
<dbReference type="GO" id="GO:0003676">
    <property type="term" value="F:nucleic acid binding"/>
    <property type="evidence" value="ECO:0007669"/>
    <property type="project" value="InterPro"/>
</dbReference>
<proteinExistence type="predicted"/>
<reference evidence="3 4" key="2">
    <citation type="journal article" date="2014" name="J. Gen. Appl. Microbiol.">
        <title>The early diverging ascomycetous budding yeast Saitoella complicata has three histone deacetylases belonging to the Clr6, Hos2, and Rpd3 lineages.</title>
        <authorList>
            <person name="Nishida H."/>
            <person name="Matsumoto T."/>
            <person name="Kondo S."/>
            <person name="Hamamoto M."/>
            <person name="Yoshikawa H."/>
        </authorList>
    </citation>
    <scope>NUCLEOTIDE SEQUENCE [LARGE SCALE GENOMIC DNA]</scope>
    <source>
        <strain evidence="3 4">NRRL Y-17804</strain>
    </source>
</reference>
<feature type="region of interest" description="Disordered" evidence="1">
    <location>
        <begin position="310"/>
        <end position="335"/>
    </location>
</feature>
<accession>A0A0E9NBS1</accession>
<evidence type="ECO:0000256" key="1">
    <source>
        <dbReference type="SAM" id="MobiDB-lite"/>
    </source>
</evidence>
<dbReference type="CDD" id="cd02325">
    <property type="entry name" value="R3H"/>
    <property type="match status" value="1"/>
</dbReference>
<gene>
    <name evidence="3" type="ORF">G7K_1463-t1</name>
</gene>
<sequence length="405" mass="45797">MSGHRFTPLPYGTRAVGCRLAVGKRGNFIGRFTWRGYGQNYGHQRKSQYLQDCAALERMMMMAEFDTPVPRHATLVTNTYSLQQPQRYISPSPLPRPYRHPPTLSAAVPTSSKMAIYPFDVSLSSPPPPAAVSVMDSIATVVDTELRIPISEPLTPPRTPARKVKVVHERSTLRRRELLLQGKEGSRARRRFENSLLLNNPWATPPSRQDWVPTPDSSRRFRRVEWSLVERMEALNVGSKGGKNREQVRSGVEGVTKGLKARVKKAHVPTDLIRSIEAELRKLLEFTTCPNLDKPSPPVPTTVEEEILFTPRRKSTTSPSLSTTPSPNSTTPPTPPIELEFPLANIPEPEASYHRWILHQICTYYNVKSWSKDVGKRRVAVLRPEAGDGRRVLKDRWFWEVVGEA</sequence>
<comment type="caution">
    <text evidence="3">The sequence shown here is derived from an EMBL/GenBank/DDBJ whole genome shotgun (WGS) entry which is preliminary data.</text>
</comment>
<dbReference type="AlphaFoldDB" id="A0A0E9NBS1"/>
<evidence type="ECO:0000313" key="4">
    <source>
        <dbReference type="Proteomes" id="UP000033140"/>
    </source>
</evidence>
<dbReference type="SUPFAM" id="SSF82708">
    <property type="entry name" value="R3H domain"/>
    <property type="match status" value="1"/>
</dbReference>
<reference evidence="3 4" key="1">
    <citation type="journal article" date="2011" name="J. Gen. Appl. Microbiol.">
        <title>Draft genome sequencing of the enigmatic yeast Saitoella complicata.</title>
        <authorList>
            <person name="Nishida H."/>
            <person name="Hamamoto M."/>
            <person name="Sugiyama J."/>
        </authorList>
    </citation>
    <scope>NUCLEOTIDE SEQUENCE [LARGE SCALE GENOMIC DNA]</scope>
    <source>
        <strain evidence="3 4">NRRL Y-17804</strain>
    </source>
</reference>
<dbReference type="InterPro" id="IPR025952">
    <property type="entry name" value="R3H-assoc_dom"/>
</dbReference>
<dbReference type="InterPro" id="IPR036867">
    <property type="entry name" value="R3H_dom_sf"/>
</dbReference>
<evidence type="ECO:0000259" key="2">
    <source>
        <dbReference type="Pfam" id="PF13902"/>
    </source>
</evidence>
<dbReference type="Proteomes" id="UP000033140">
    <property type="component" value="Unassembled WGS sequence"/>
</dbReference>
<dbReference type="Pfam" id="PF13902">
    <property type="entry name" value="R3H-assoc"/>
    <property type="match status" value="1"/>
</dbReference>
<feature type="domain" description="R3H-associated N-terminal" evidence="2">
    <location>
        <begin position="169"/>
        <end position="249"/>
    </location>
</feature>
<name>A0A0E9NBS1_SAICN</name>
<evidence type="ECO:0000313" key="3">
    <source>
        <dbReference type="EMBL" id="GAO47253.1"/>
    </source>
</evidence>